<dbReference type="Gene3D" id="3.30.70.20">
    <property type="match status" value="3"/>
</dbReference>
<dbReference type="GO" id="GO:0046872">
    <property type="term" value="F:metal ion binding"/>
    <property type="evidence" value="ECO:0007669"/>
    <property type="project" value="UniProtKB-KW"/>
</dbReference>
<evidence type="ECO:0000256" key="1">
    <source>
        <dbReference type="ARBA" id="ARBA00022448"/>
    </source>
</evidence>
<keyword evidence="5" id="KW-0408">Iron</keyword>
<sequence length="496" mass="51852">MLRIVRIVLAALCFAAICLLFVDVSGLFAPSLAFMAKVQLVPALLAGSLGIVAGIALLTLVFGRVYCSALCPLGVVQDIIGARAGKYRFRYSSPRSLLRLAFLGLFAFSLLAGVPLVFSLLEPYSAFGRMAADLLAPLWATGSNALAWASERAGNYGVAPTLVWQKGWAALAAAAVTLAVVGVLSWRFGRLWCNAVCPVGTVLGFLSRFSLFQPRINESACKKCGLCEKACKASCIDAESGSVDASRCVACFNCVGVCLHGAISYASRLSKGHAEEHIQPQAIAPAGTAAEGKLNGARRSVLAALVGVAVPGLAFGRSVSAIPALTRRQSHERQTAIVPPGAQSAQMLGARCTGCQLCVSACPNQVLRASDMGSGMLQPTLSFERGYCRVNCVTCSEVCPAGAIRPITPAVKSSMQIGRAVIALESCITVTDKVACTACAKICPPRVINLVGPDDAPKKPVVDAERCTGCGACEYVCPARPFAAIHVEGVAEQRRI</sequence>
<dbReference type="GO" id="GO:0005886">
    <property type="term" value="C:plasma membrane"/>
    <property type="evidence" value="ECO:0007669"/>
    <property type="project" value="TreeGrafter"/>
</dbReference>
<evidence type="ECO:0000256" key="7">
    <source>
        <dbReference type="SAM" id="Phobius"/>
    </source>
</evidence>
<dbReference type="InterPro" id="IPR017896">
    <property type="entry name" value="4Fe4S_Fe-S-bd"/>
</dbReference>
<dbReference type="PROSITE" id="PS51379">
    <property type="entry name" value="4FE4S_FER_2"/>
    <property type="match status" value="5"/>
</dbReference>
<evidence type="ECO:0000256" key="2">
    <source>
        <dbReference type="ARBA" id="ARBA00022485"/>
    </source>
</evidence>
<evidence type="ECO:0000256" key="6">
    <source>
        <dbReference type="ARBA" id="ARBA00023014"/>
    </source>
</evidence>
<keyword evidence="3" id="KW-0479">Metal-binding</keyword>
<feature type="transmembrane region" description="Helical" evidence="7">
    <location>
        <begin position="97"/>
        <end position="121"/>
    </location>
</feature>
<dbReference type="SUPFAM" id="SSF54862">
    <property type="entry name" value="4Fe-4S ferredoxins"/>
    <property type="match status" value="2"/>
</dbReference>
<evidence type="ECO:0000259" key="8">
    <source>
        <dbReference type="PROSITE" id="PS51379"/>
    </source>
</evidence>
<keyword evidence="7" id="KW-0472">Membrane</keyword>
<organism evidence="9">
    <name type="scientific">uncultured Desulfovibrio sp</name>
    <dbReference type="NCBI Taxonomy" id="167968"/>
    <lineage>
        <taxon>Bacteria</taxon>
        <taxon>Pseudomonadati</taxon>
        <taxon>Thermodesulfobacteriota</taxon>
        <taxon>Desulfovibrionia</taxon>
        <taxon>Desulfovibrionales</taxon>
        <taxon>Desulfovibrionaceae</taxon>
        <taxon>Desulfovibrio</taxon>
        <taxon>environmental samples</taxon>
    </lineage>
</organism>
<dbReference type="CDD" id="cd16373">
    <property type="entry name" value="DMSOR_beta_like"/>
    <property type="match status" value="1"/>
</dbReference>
<dbReference type="InterPro" id="IPR051684">
    <property type="entry name" value="Electron_Trans/Redox"/>
</dbReference>
<dbReference type="InterPro" id="IPR017900">
    <property type="entry name" value="4Fe4S_Fe_S_CS"/>
</dbReference>
<gene>
    <name evidence="9" type="ORF">KM92DES2_10066</name>
</gene>
<evidence type="ECO:0000256" key="3">
    <source>
        <dbReference type="ARBA" id="ARBA00022723"/>
    </source>
</evidence>
<evidence type="ECO:0000256" key="5">
    <source>
        <dbReference type="ARBA" id="ARBA00023004"/>
    </source>
</evidence>
<feature type="transmembrane region" description="Helical" evidence="7">
    <location>
        <begin position="167"/>
        <end position="184"/>
    </location>
</feature>
<accession>A0A212IUR9</accession>
<keyword evidence="7" id="KW-1133">Transmembrane helix</keyword>
<dbReference type="RefSeq" id="WP_227119125.1">
    <property type="nucleotide sequence ID" value="NZ_LT598928.1"/>
</dbReference>
<dbReference type="Pfam" id="PF12801">
    <property type="entry name" value="Fer4_5"/>
    <property type="match status" value="2"/>
</dbReference>
<dbReference type="AlphaFoldDB" id="A0A212IUR9"/>
<keyword evidence="7" id="KW-0812">Transmembrane</keyword>
<keyword evidence="4" id="KW-0249">Electron transport</keyword>
<dbReference type="GO" id="GO:0051539">
    <property type="term" value="F:4 iron, 4 sulfur cluster binding"/>
    <property type="evidence" value="ECO:0007669"/>
    <property type="project" value="UniProtKB-KW"/>
</dbReference>
<keyword evidence="1" id="KW-0813">Transport</keyword>
<dbReference type="PANTHER" id="PTHR30176:SF3">
    <property type="entry name" value="FERREDOXIN-TYPE PROTEIN NAPH"/>
    <property type="match status" value="1"/>
</dbReference>
<keyword evidence="2" id="KW-0004">4Fe-4S</keyword>
<feature type="domain" description="4Fe-4S ferredoxin-type" evidence="8">
    <location>
        <begin position="458"/>
        <end position="490"/>
    </location>
</feature>
<keyword evidence="6" id="KW-0411">Iron-sulfur</keyword>
<feature type="domain" description="4Fe-4S ferredoxin-type" evidence="8">
    <location>
        <begin position="212"/>
        <end position="241"/>
    </location>
</feature>
<dbReference type="Pfam" id="PF12838">
    <property type="entry name" value="Fer4_7"/>
    <property type="match status" value="2"/>
</dbReference>
<protein>
    <submittedName>
        <fullName evidence="9">Ferredoxin-type protein NapG</fullName>
    </submittedName>
</protein>
<feature type="transmembrane region" description="Helical" evidence="7">
    <location>
        <begin position="191"/>
        <end position="211"/>
    </location>
</feature>
<feature type="domain" description="4Fe-4S ferredoxin-type" evidence="8">
    <location>
        <begin position="242"/>
        <end position="268"/>
    </location>
</feature>
<dbReference type="PROSITE" id="PS00198">
    <property type="entry name" value="4FE4S_FER_1"/>
    <property type="match status" value="2"/>
</dbReference>
<name>A0A212IUR9_9BACT</name>
<proteinExistence type="predicted"/>
<dbReference type="EMBL" id="FLUP01000001">
    <property type="protein sequence ID" value="SBV90948.1"/>
    <property type="molecule type" value="Genomic_DNA"/>
</dbReference>
<dbReference type="PANTHER" id="PTHR30176">
    <property type="entry name" value="FERREDOXIN-TYPE PROTEIN NAPH"/>
    <property type="match status" value="1"/>
</dbReference>
<reference evidence="9" key="1">
    <citation type="submission" date="2016-04" db="EMBL/GenBank/DDBJ databases">
        <authorList>
            <person name="Evans L.H."/>
            <person name="Alamgir A."/>
            <person name="Owens N."/>
            <person name="Weber N.D."/>
            <person name="Virtaneva K."/>
            <person name="Barbian K."/>
            <person name="Babar A."/>
            <person name="Rosenke K."/>
        </authorList>
    </citation>
    <scope>NUCLEOTIDE SEQUENCE</scope>
    <source>
        <strain evidence="9">92-2</strain>
    </source>
</reference>
<feature type="domain" description="4Fe-4S ferredoxin-type" evidence="8">
    <location>
        <begin position="343"/>
        <end position="372"/>
    </location>
</feature>
<evidence type="ECO:0000256" key="4">
    <source>
        <dbReference type="ARBA" id="ARBA00022982"/>
    </source>
</evidence>
<feature type="domain" description="4Fe-4S ferredoxin-type" evidence="8">
    <location>
        <begin position="377"/>
        <end position="409"/>
    </location>
</feature>
<evidence type="ECO:0000313" key="9">
    <source>
        <dbReference type="EMBL" id="SBV90948.1"/>
    </source>
</evidence>